<dbReference type="Proteomes" id="UP001549145">
    <property type="component" value="Unassembled WGS sequence"/>
</dbReference>
<feature type="transmembrane region" description="Helical" evidence="1">
    <location>
        <begin position="72"/>
        <end position="91"/>
    </location>
</feature>
<evidence type="ECO:0000256" key="1">
    <source>
        <dbReference type="SAM" id="Phobius"/>
    </source>
</evidence>
<feature type="transmembrane region" description="Helical" evidence="1">
    <location>
        <begin position="299"/>
        <end position="317"/>
    </location>
</feature>
<feature type="transmembrane region" description="Helical" evidence="1">
    <location>
        <begin position="139"/>
        <end position="160"/>
    </location>
</feature>
<proteinExistence type="predicted"/>
<accession>A0ABV2LBC2</accession>
<feature type="transmembrane region" description="Helical" evidence="1">
    <location>
        <begin position="237"/>
        <end position="256"/>
    </location>
</feature>
<evidence type="ECO:0000313" key="3">
    <source>
        <dbReference type="Proteomes" id="UP001549145"/>
    </source>
</evidence>
<feature type="transmembrane region" description="Helical" evidence="1">
    <location>
        <begin position="166"/>
        <end position="189"/>
    </location>
</feature>
<gene>
    <name evidence="2" type="ORF">ABID43_004699</name>
</gene>
<keyword evidence="1" id="KW-0812">Transmembrane</keyword>
<feature type="transmembrane region" description="Helical" evidence="1">
    <location>
        <begin position="268"/>
        <end position="287"/>
    </location>
</feature>
<feature type="transmembrane region" description="Helical" evidence="1">
    <location>
        <begin position="103"/>
        <end position="127"/>
    </location>
</feature>
<sequence length="333" mass="33690">MSAGRPLLLLVAGLAALGLAIRLGDWQAGYLAGWLALLSLPLGALPLVAALDAVAPERFASLRPALAACLRLMPVAAILALPLGAVVPALYPFATGSPAATPLAAIWLTLPFLAARLAAALALWLWLCRRVAAGRGPVALWLGLHAVLATLLSFDLITALDPRLGSSLIGLLTMAAWSGAAIASALLVTPARGPEAGLLPLAVLTAAWAFLHFVQFLVVWSANLPAEVAWYLARGGLLGRGLGLAGGAAALLAAALTLRPGPWTTRAVAALVLAVHAAEMAWLVTPARRGAFVVTAPDALAGLGLAALAAGLARLLAPLLARRAAIPQAGVAA</sequence>
<feature type="transmembrane region" description="Helical" evidence="1">
    <location>
        <begin position="196"/>
        <end position="217"/>
    </location>
</feature>
<keyword evidence="1" id="KW-1133">Transmembrane helix</keyword>
<dbReference type="EMBL" id="JBEPMM010000023">
    <property type="protein sequence ID" value="MET3695133.1"/>
    <property type="molecule type" value="Genomic_DNA"/>
</dbReference>
<reference evidence="2 3" key="1">
    <citation type="submission" date="2024-06" db="EMBL/GenBank/DDBJ databases">
        <title>Genomic Encyclopedia of Type Strains, Phase IV (KMG-IV): sequencing the most valuable type-strain genomes for metagenomic binning, comparative biology and taxonomic classification.</title>
        <authorList>
            <person name="Goeker M."/>
        </authorList>
    </citation>
    <scope>NUCLEOTIDE SEQUENCE [LARGE SCALE GENOMIC DNA]</scope>
    <source>
        <strain evidence="2 3">DSM 21331</strain>
    </source>
</reference>
<name>A0ABV2LBC2_9HYPH</name>
<organism evidence="2 3">
    <name type="scientific">Methylobacterium goesingense</name>
    <dbReference type="NCBI Taxonomy" id="243690"/>
    <lineage>
        <taxon>Bacteria</taxon>
        <taxon>Pseudomonadati</taxon>
        <taxon>Pseudomonadota</taxon>
        <taxon>Alphaproteobacteria</taxon>
        <taxon>Hyphomicrobiales</taxon>
        <taxon>Methylobacteriaceae</taxon>
        <taxon>Methylobacterium</taxon>
    </lineage>
</organism>
<comment type="caution">
    <text evidence="2">The sequence shown here is derived from an EMBL/GenBank/DDBJ whole genome shotgun (WGS) entry which is preliminary data.</text>
</comment>
<keyword evidence="3" id="KW-1185">Reference proteome</keyword>
<keyword evidence="1" id="KW-0472">Membrane</keyword>
<feature type="transmembrane region" description="Helical" evidence="1">
    <location>
        <begin position="30"/>
        <end position="51"/>
    </location>
</feature>
<dbReference type="RefSeq" id="WP_354466183.1">
    <property type="nucleotide sequence ID" value="NZ_JBEPMM010000023.1"/>
</dbReference>
<evidence type="ECO:0000313" key="2">
    <source>
        <dbReference type="EMBL" id="MET3695133.1"/>
    </source>
</evidence>
<protein>
    <submittedName>
        <fullName evidence="2">Uncharacterized protein</fullName>
    </submittedName>
</protein>